<reference evidence="12" key="1">
    <citation type="submission" date="2021-02" db="EMBL/GenBank/DDBJ databases">
        <authorList>
            <person name="Nowell W R."/>
        </authorList>
    </citation>
    <scope>NUCLEOTIDE SEQUENCE</scope>
</reference>
<evidence type="ECO:0000313" key="13">
    <source>
        <dbReference type="EMBL" id="CAF5218009.1"/>
    </source>
</evidence>
<accession>A0A8S3G4C7</accession>
<dbReference type="GO" id="GO:0045202">
    <property type="term" value="C:synapse"/>
    <property type="evidence" value="ECO:0007669"/>
    <property type="project" value="GOC"/>
</dbReference>
<feature type="domain" description="G-protein coupled receptors family 1 profile" evidence="11">
    <location>
        <begin position="18"/>
        <end position="138"/>
    </location>
</feature>
<dbReference type="AlphaFoldDB" id="A0A8S3G4C7"/>
<dbReference type="Gene3D" id="1.20.1070.10">
    <property type="entry name" value="Rhodopsin 7-helix transmembrane proteins"/>
    <property type="match status" value="1"/>
</dbReference>
<evidence type="ECO:0000313" key="14">
    <source>
        <dbReference type="Proteomes" id="UP000681967"/>
    </source>
</evidence>
<evidence type="ECO:0000256" key="9">
    <source>
        <dbReference type="RuleBase" id="RU000688"/>
    </source>
</evidence>
<keyword evidence="7 9" id="KW-0675">Receptor</keyword>
<keyword evidence="5 9" id="KW-0297">G-protein coupled receptor</keyword>
<evidence type="ECO:0000256" key="8">
    <source>
        <dbReference type="ARBA" id="ARBA00023224"/>
    </source>
</evidence>
<evidence type="ECO:0000259" key="11">
    <source>
        <dbReference type="PROSITE" id="PS50262"/>
    </source>
</evidence>
<feature type="transmembrane region" description="Helical" evidence="10">
    <location>
        <begin position="75"/>
        <end position="97"/>
    </location>
</feature>
<comment type="similarity">
    <text evidence="9">Belongs to the G-protein coupled receptor 1 family.</text>
</comment>
<evidence type="ECO:0000313" key="12">
    <source>
        <dbReference type="EMBL" id="CAF5149244.1"/>
    </source>
</evidence>
<comment type="caution">
    <text evidence="12">The sequence shown here is derived from an EMBL/GenBank/DDBJ whole genome shotgun (WGS) entry which is preliminary data.</text>
</comment>
<dbReference type="GO" id="GO:0007187">
    <property type="term" value="P:G protein-coupled receptor signaling pathway, coupled to cyclic nucleotide second messenger"/>
    <property type="evidence" value="ECO:0007669"/>
    <property type="project" value="TreeGrafter"/>
</dbReference>
<evidence type="ECO:0000256" key="2">
    <source>
        <dbReference type="ARBA" id="ARBA00022475"/>
    </source>
</evidence>
<protein>
    <recommendedName>
        <fullName evidence="11">G-protein coupled receptors family 1 profile domain-containing protein</fullName>
    </recommendedName>
</protein>
<evidence type="ECO:0000256" key="1">
    <source>
        <dbReference type="ARBA" id="ARBA00004651"/>
    </source>
</evidence>
<evidence type="ECO:0000256" key="10">
    <source>
        <dbReference type="SAM" id="Phobius"/>
    </source>
</evidence>
<keyword evidence="3 9" id="KW-0812">Transmembrane</keyword>
<organism evidence="12 14">
    <name type="scientific">Rotaria magnacalcarata</name>
    <dbReference type="NCBI Taxonomy" id="392030"/>
    <lineage>
        <taxon>Eukaryota</taxon>
        <taxon>Metazoa</taxon>
        <taxon>Spiralia</taxon>
        <taxon>Gnathifera</taxon>
        <taxon>Rotifera</taxon>
        <taxon>Eurotatoria</taxon>
        <taxon>Bdelloidea</taxon>
        <taxon>Philodinida</taxon>
        <taxon>Philodinidae</taxon>
        <taxon>Rotaria</taxon>
    </lineage>
</organism>
<evidence type="ECO:0000256" key="6">
    <source>
        <dbReference type="ARBA" id="ARBA00023136"/>
    </source>
</evidence>
<dbReference type="GO" id="GO:0030594">
    <property type="term" value="F:neurotransmitter receptor activity"/>
    <property type="evidence" value="ECO:0007669"/>
    <property type="project" value="TreeGrafter"/>
</dbReference>
<dbReference type="EMBL" id="CAJOBJ010360958">
    <property type="protein sequence ID" value="CAF5218009.1"/>
    <property type="molecule type" value="Genomic_DNA"/>
</dbReference>
<dbReference type="GO" id="GO:0030425">
    <property type="term" value="C:dendrite"/>
    <property type="evidence" value="ECO:0007669"/>
    <property type="project" value="TreeGrafter"/>
</dbReference>
<comment type="subcellular location">
    <subcellularLocation>
        <location evidence="1">Cell membrane</location>
        <topology evidence="1">Multi-pass membrane protein</topology>
    </subcellularLocation>
</comment>
<feature type="transmembrane region" description="Helical" evidence="10">
    <location>
        <begin position="40"/>
        <end position="63"/>
    </location>
</feature>
<dbReference type="Pfam" id="PF00001">
    <property type="entry name" value="7tm_1"/>
    <property type="match status" value="1"/>
</dbReference>
<dbReference type="EMBL" id="CAJOBH010256797">
    <property type="protein sequence ID" value="CAF5149244.1"/>
    <property type="molecule type" value="Genomic_DNA"/>
</dbReference>
<dbReference type="GO" id="GO:0004993">
    <property type="term" value="F:G protein-coupled serotonin receptor activity"/>
    <property type="evidence" value="ECO:0007669"/>
    <property type="project" value="TreeGrafter"/>
</dbReference>
<evidence type="ECO:0000256" key="7">
    <source>
        <dbReference type="ARBA" id="ARBA00023170"/>
    </source>
</evidence>
<gene>
    <name evidence="12" type="ORF">BYL167_LOCUS71944</name>
    <name evidence="13" type="ORF">GIL414_LOCUS82732</name>
</gene>
<dbReference type="GO" id="GO:0005886">
    <property type="term" value="C:plasma membrane"/>
    <property type="evidence" value="ECO:0007669"/>
    <property type="project" value="UniProtKB-SubCell"/>
</dbReference>
<keyword evidence="8 9" id="KW-0807">Transducer</keyword>
<dbReference type="Proteomes" id="UP000681967">
    <property type="component" value="Unassembled WGS sequence"/>
</dbReference>
<dbReference type="InterPro" id="IPR017452">
    <property type="entry name" value="GPCR_Rhodpsn_7TM"/>
</dbReference>
<dbReference type="PROSITE" id="PS00237">
    <property type="entry name" value="G_PROTEIN_RECEP_F1_1"/>
    <property type="match status" value="1"/>
</dbReference>
<keyword evidence="6 10" id="KW-0472">Membrane</keyword>
<evidence type="ECO:0000256" key="4">
    <source>
        <dbReference type="ARBA" id="ARBA00022989"/>
    </source>
</evidence>
<name>A0A8S3G4C7_9BILA</name>
<feature type="transmembrane region" description="Helical" evidence="10">
    <location>
        <begin position="6"/>
        <end position="28"/>
    </location>
</feature>
<keyword evidence="2" id="KW-1003">Cell membrane</keyword>
<dbReference type="SUPFAM" id="SSF81321">
    <property type="entry name" value="Family A G protein-coupled receptor-like"/>
    <property type="match status" value="1"/>
</dbReference>
<keyword evidence="4 10" id="KW-1133">Transmembrane helix</keyword>
<proteinExistence type="inferred from homology"/>
<evidence type="ECO:0000256" key="3">
    <source>
        <dbReference type="ARBA" id="ARBA00022692"/>
    </source>
</evidence>
<dbReference type="PROSITE" id="PS50262">
    <property type="entry name" value="G_PROTEIN_RECEP_F1_2"/>
    <property type="match status" value="1"/>
</dbReference>
<dbReference type="PRINTS" id="PR00237">
    <property type="entry name" value="GPCRRHODOPSN"/>
</dbReference>
<evidence type="ECO:0000256" key="5">
    <source>
        <dbReference type="ARBA" id="ARBA00023040"/>
    </source>
</evidence>
<dbReference type="PANTHER" id="PTHR24247">
    <property type="entry name" value="5-HYDROXYTRYPTAMINE RECEPTOR"/>
    <property type="match status" value="1"/>
</dbReference>
<dbReference type="GO" id="GO:0007268">
    <property type="term" value="P:chemical synaptic transmission"/>
    <property type="evidence" value="ECO:0007669"/>
    <property type="project" value="TreeGrafter"/>
</dbReference>
<sequence length="138" mass="15670">MVARLIGFAALTIITVLGNIIIVIAICVEPRLKSVSNYLIINLAVADFFVGTTVIPFISLWEINGKWLFGELLCNIWLCCTLLFCTVSFLTMSAIALDRYLYLIESKMNRKRRTVRRAFSLIILTWLIPAMVWIPGKN</sequence>
<dbReference type="Proteomes" id="UP000681720">
    <property type="component" value="Unassembled WGS sequence"/>
</dbReference>
<feature type="transmembrane region" description="Helical" evidence="10">
    <location>
        <begin position="118"/>
        <end position="136"/>
    </location>
</feature>
<dbReference type="InterPro" id="IPR000276">
    <property type="entry name" value="GPCR_Rhodpsn"/>
</dbReference>